<dbReference type="RefSeq" id="WP_012176560.1">
    <property type="nucleotide sequence ID" value="NC_009943.1"/>
</dbReference>
<dbReference type="KEGG" id="dol:Dole_3147"/>
<dbReference type="Gene3D" id="3.30.450.40">
    <property type="match status" value="1"/>
</dbReference>
<dbReference type="InterPro" id="IPR005467">
    <property type="entry name" value="His_kinase_dom"/>
</dbReference>
<dbReference type="PROSITE" id="PS50109">
    <property type="entry name" value="HIS_KIN"/>
    <property type="match status" value="1"/>
</dbReference>
<evidence type="ECO:0000313" key="3">
    <source>
        <dbReference type="Proteomes" id="UP000008561"/>
    </source>
</evidence>
<dbReference type="Pfam" id="PF02518">
    <property type="entry name" value="HATPase_c"/>
    <property type="match status" value="1"/>
</dbReference>
<dbReference type="SUPFAM" id="SSF55781">
    <property type="entry name" value="GAF domain-like"/>
    <property type="match status" value="1"/>
</dbReference>
<dbReference type="EMBL" id="CP000859">
    <property type="protein sequence ID" value="ABW68950.1"/>
    <property type="molecule type" value="Genomic_DNA"/>
</dbReference>
<accession>A8ZZS8</accession>
<dbReference type="AlphaFoldDB" id="A8ZZS8"/>
<reference evidence="2 3" key="1">
    <citation type="submission" date="2007-10" db="EMBL/GenBank/DDBJ databases">
        <title>Complete sequence of Desulfococcus oleovorans Hxd3.</title>
        <authorList>
            <consortium name="US DOE Joint Genome Institute"/>
            <person name="Copeland A."/>
            <person name="Lucas S."/>
            <person name="Lapidus A."/>
            <person name="Barry K."/>
            <person name="Glavina del Rio T."/>
            <person name="Dalin E."/>
            <person name="Tice H."/>
            <person name="Pitluck S."/>
            <person name="Kiss H."/>
            <person name="Brettin T."/>
            <person name="Bruce D."/>
            <person name="Detter J.C."/>
            <person name="Han C."/>
            <person name="Schmutz J."/>
            <person name="Larimer F."/>
            <person name="Land M."/>
            <person name="Hauser L."/>
            <person name="Kyrpides N."/>
            <person name="Kim E."/>
            <person name="Wawrik B."/>
            <person name="Richardson P."/>
        </authorList>
    </citation>
    <scope>NUCLEOTIDE SEQUENCE [LARGE SCALE GENOMIC DNA]</scope>
    <source>
        <strain evidence="3">DSM 6200 / JCM 39069 / Hxd3</strain>
    </source>
</reference>
<evidence type="ECO:0000259" key="1">
    <source>
        <dbReference type="PROSITE" id="PS50109"/>
    </source>
</evidence>
<dbReference type="OrthoDB" id="9762798at2"/>
<dbReference type="eggNOG" id="COG0642">
    <property type="taxonomic scope" value="Bacteria"/>
</dbReference>
<dbReference type="InterPro" id="IPR029016">
    <property type="entry name" value="GAF-like_dom_sf"/>
</dbReference>
<dbReference type="GO" id="GO:0016301">
    <property type="term" value="F:kinase activity"/>
    <property type="evidence" value="ECO:0007669"/>
    <property type="project" value="UniProtKB-KW"/>
</dbReference>
<dbReference type="InterPro" id="IPR036890">
    <property type="entry name" value="HATPase_C_sf"/>
</dbReference>
<keyword evidence="2" id="KW-0808">Transferase</keyword>
<dbReference type="HOGENOM" id="CLU_293337_0_0_7"/>
<protein>
    <submittedName>
        <fullName evidence="2">Histidine kinase</fullName>
    </submittedName>
</protein>
<proteinExistence type="predicted"/>
<feature type="domain" description="Histidine kinase" evidence="1">
    <location>
        <begin position="784"/>
        <end position="1031"/>
    </location>
</feature>
<dbReference type="Proteomes" id="UP000008561">
    <property type="component" value="Chromosome"/>
</dbReference>
<dbReference type="eggNOG" id="COG2203">
    <property type="taxonomic scope" value="Bacteria"/>
</dbReference>
<keyword evidence="2" id="KW-0418">Kinase</keyword>
<gene>
    <name evidence="2" type="ordered locus">Dole_3147</name>
</gene>
<dbReference type="STRING" id="96561.Dole_3147"/>
<dbReference type="SUPFAM" id="SSF55874">
    <property type="entry name" value="ATPase domain of HSP90 chaperone/DNA topoisomerase II/histidine kinase"/>
    <property type="match status" value="1"/>
</dbReference>
<sequence length="1036" mass="121381">MERDETNLFLDHINKNNLPWALQTAQNVLSVFRFIPLRLYNFSNAEKIWERFKNNKPSAWEEFKNYEKDPFQGLIKLREEANKKNGEDCLLTYFNIRKNSPWVTRASYTHPLIADFRLNTCFRTLEQVLFYTWISELKEKNLDHMVAHYLEYFLVGIKQIQIMGIDFIVTVGPVFRSPSVNTGGAFQEEILDGFLSRISKVNFIDPKDQDQLKAIKDKVPFLGSMRPWWSEEDIACDLHRITSSYETLLNTRFHADLTLRRCICRSIALASWVLNSKKYQPVRNKPYAFQLNRWEKIPNKKSRIYIPVDSNALEKYQLISYWSEKWILELLQAGRHTEDGSKLYVKSDNQGENLFSSIYNRVTKNKRINLIKDFEETLNRYYRTSFARLVSTEETYSQERIVLLFNKLRQRFGLMPLQLSRDRKGYLQYLCNRVAEEIVSLLNSDICNVYIYNYSTEVVKLVGYYIDERDQDKKTQLFKILSSVESIKPDDAQRTQSMNYRVIRNRKESFCRAVKVDGDNYRFDPDGEELIHDFCKVLKCGISIPLEVNNRVLGVLGVSGFAPYQFRKQNVLLLRRFAKMITPYLYQALLMYKLGVLMDNTLDPQIDDIQKYHKVCQVFSEIFLAYSAVFWTQDKNRMNSIKPKGWCDNRSELERLKKENPKGLSINIKDESSLFYNINSEEMLKKRYTNFPIWKKYGEDPDWFKKGYNRDWLKRNGIKSITIIPVKRLQNSEFVGVLTLYYKDQDEELEDTWKSILVFMADYLAIILDAIAVQTIIREHFNDILQHELKQKVDIIMLRVEDLYIHLPPALTNFKIGPVGSKSPVSRILDDIKSYASTLHKLVEKIQSKDLGDMERGSIADSYYNIIDKVVDEVKSEVVNFRNIYNETFRPTWTDRKDKEISESYDGPTQGPYLTIASIRLRDILSNLILNAVKYARQKSLIGLKVFVNKYTIEFHLSNIAKSLSSVEEEYSIFNDGVRGANAENIDGKGKGLGIARHYAEQYYGELTVDIRPEEDGYSAFTFILSFPKKIMLKEG</sequence>
<organism evidence="2 3">
    <name type="scientific">Desulfosudis oleivorans (strain DSM 6200 / JCM 39069 / Hxd3)</name>
    <name type="common">Desulfococcus oleovorans</name>
    <dbReference type="NCBI Taxonomy" id="96561"/>
    <lineage>
        <taxon>Bacteria</taxon>
        <taxon>Pseudomonadati</taxon>
        <taxon>Thermodesulfobacteriota</taxon>
        <taxon>Desulfobacteria</taxon>
        <taxon>Desulfobacterales</taxon>
        <taxon>Desulfosudaceae</taxon>
        <taxon>Desulfosudis</taxon>
    </lineage>
</organism>
<dbReference type="InterPro" id="IPR003594">
    <property type="entry name" value="HATPase_dom"/>
</dbReference>
<evidence type="ECO:0000313" key="2">
    <source>
        <dbReference type="EMBL" id="ABW68950.1"/>
    </source>
</evidence>
<keyword evidence="3" id="KW-1185">Reference proteome</keyword>
<dbReference type="Gene3D" id="3.30.565.10">
    <property type="entry name" value="Histidine kinase-like ATPase, C-terminal domain"/>
    <property type="match status" value="1"/>
</dbReference>
<name>A8ZZS8_DESOH</name>
<dbReference type="SMART" id="SM00387">
    <property type="entry name" value="HATPase_c"/>
    <property type="match status" value="1"/>
</dbReference>